<dbReference type="RefSeq" id="WP_084371841.1">
    <property type="nucleotide sequence ID" value="NZ_FWYF01000001.1"/>
</dbReference>
<name>A0A1W2G9Y1_REIFA</name>
<protein>
    <submittedName>
        <fullName evidence="1">Uncharacterized protein</fullName>
    </submittedName>
</protein>
<accession>A0A1W2G9Y1</accession>
<evidence type="ECO:0000313" key="2">
    <source>
        <dbReference type="Proteomes" id="UP000192472"/>
    </source>
</evidence>
<dbReference type="OrthoDB" id="1417107at2"/>
<dbReference type="EMBL" id="FWYF01000001">
    <property type="protein sequence ID" value="SMD33168.1"/>
    <property type="molecule type" value="Genomic_DNA"/>
</dbReference>
<keyword evidence="2" id="KW-1185">Reference proteome</keyword>
<dbReference type="Proteomes" id="UP000192472">
    <property type="component" value="Unassembled WGS sequence"/>
</dbReference>
<reference evidence="1 2" key="1">
    <citation type="submission" date="2017-04" db="EMBL/GenBank/DDBJ databases">
        <authorList>
            <person name="Afonso C.L."/>
            <person name="Miller P.J."/>
            <person name="Scott M.A."/>
            <person name="Spackman E."/>
            <person name="Goraichik I."/>
            <person name="Dimitrov K.M."/>
            <person name="Suarez D.L."/>
            <person name="Swayne D.E."/>
        </authorList>
    </citation>
    <scope>NUCLEOTIDE SEQUENCE [LARGE SCALE GENOMIC DNA]</scope>
    <source>
        <strain evidence="1 2">DSM 26133</strain>
    </source>
</reference>
<sequence>MKLLAKIMIGLIITLMIYPHQSEAQFGKLKSAMGKSKSKSSSGGGGNAFASFNDETDEMGITGSYYGLSDGKSYGYRFVKEDEGKLVNQLFYFEKAGDDPQLKMDMKESYFRKAEVKLFYNWLSASASGYIELIEVDPGVLAQIKSDRSYNDGPVALDATRTVVDVYAKDKANFDTWDIETAQAKVDMLIGTLKADEFVKVKKNLEKFEVYSTYKGKIAFAKGTNYLRNQKSNQPTEKPANFITKAELGATVAFKPYFEQPLEVSHPGAWFNITYEMAGEITDREKLRKSSTVFAENIPQIDKDQEKFYFWYPKVTVNTSNNVADYAFLELLRKSQNQLTAGQVYDLKVTVWAFKDGANIDPVASSTIQLEYTKEENGTKKLLFDPIKGWVTVLENLLDE</sequence>
<evidence type="ECO:0000313" key="1">
    <source>
        <dbReference type="EMBL" id="SMD33168.1"/>
    </source>
</evidence>
<gene>
    <name evidence="1" type="ORF">SAMN04488029_1532</name>
</gene>
<dbReference type="AlphaFoldDB" id="A0A1W2G9Y1"/>
<organism evidence="1 2">
    <name type="scientific">Reichenbachiella faecimaris</name>
    <dbReference type="NCBI Taxonomy" id="692418"/>
    <lineage>
        <taxon>Bacteria</taxon>
        <taxon>Pseudomonadati</taxon>
        <taxon>Bacteroidota</taxon>
        <taxon>Cytophagia</taxon>
        <taxon>Cytophagales</taxon>
        <taxon>Reichenbachiellaceae</taxon>
        <taxon>Reichenbachiella</taxon>
    </lineage>
</organism>
<proteinExistence type="predicted"/>